<feature type="transmembrane region" description="Helical" evidence="2">
    <location>
        <begin position="150"/>
        <end position="169"/>
    </location>
</feature>
<feature type="transmembrane region" description="Helical" evidence="2">
    <location>
        <begin position="196"/>
        <end position="215"/>
    </location>
</feature>
<feature type="transmembrane region" description="Helical" evidence="2">
    <location>
        <begin position="227"/>
        <end position="248"/>
    </location>
</feature>
<keyword evidence="2" id="KW-0812">Transmembrane</keyword>
<protein>
    <recommendedName>
        <fullName evidence="5">RGS domain-containing protein</fullName>
    </recommendedName>
</protein>
<feature type="transmembrane region" description="Helical" evidence="2">
    <location>
        <begin position="268"/>
        <end position="286"/>
    </location>
</feature>
<dbReference type="Proteomes" id="UP000800041">
    <property type="component" value="Unassembled WGS sequence"/>
</dbReference>
<evidence type="ECO:0000256" key="2">
    <source>
        <dbReference type="SAM" id="Phobius"/>
    </source>
</evidence>
<sequence>MASKGHDFGAPLFDALGVVYLCLAFFYTLALVTALVILFLSRCETAVRIRNFGVICSAVLSIHVYLVLILIAYPLNGLYKCGLEFWVMSIVLPLGMGLFQASNMRLLSYYDLQKSMADTDSVHTKPKTFPRTFKGLLDYYKHSPMSTKTYWAIGAGFFIQFIVTTVLFFDSRRFHGSYGNISQATTPALCRQGFEWIPSVIWQFLWAWVFGPYILIRTRNIRDVHHWALQTRLAVIACLPGTPLWLVFTYVDTPVIRNINSWFLPAGWFLPGLIMMHVVTIVFPLIDVTRKFRSKKDNNSMELQDIEPGMNPNSREDYSMATLEMHISKNIEPLLRWAATKEFTAENIVFLKAVRDFKKTWEMKAKRGLLTHECIRELFEEAGLIYFKLVNPDTAEFSINVDSKTYKDLEGMFSGLHYEPYCDTDDDASSKAGSSTRSINKVTPWADVDLPSSTGGGPSAMPDSTTNAPPLAGNADVDKLYVLPVTEVTASESGSTIASMSTDAVDQSDRPIPIPPAFGVDVFNKAYNVVKNDVFLNTWSRYESRFSKPRQHTLHVGNRSGAGNTCCAANGHGAGNEHPFAPSTHCFSAFGSGHRGGGATCACQDEKSSFLANMKRASRGTMRGL</sequence>
<dbReference type="EMBL" id="ML977157">
    <property type="protein sequence ID" value="KAF1986418.1"/>
    <property type="molecule type" value="Genomic_DNA"/>
</dbReference>
<keyword evidence="2" id="KW-1133">Transmembrane helix</keyword>
<organism evidence="3 4">
    <name type="scientific">Aulographum hederae CBS 113979</name>
    <dbReference type="NCBI Taxonomy" id="1176131"/>
    <lineage>
        <taxon>Eukaryota</taxon>
        <taxon>Fungi</taxon>
        <taxon>Dikarya</taxon>
        <taxon>Ascomycota</taxon>
        <taxon>Pezizomycotina</taxon>
        <taxon>Dothideomycetes</taxon>
        <taxon>Pleosporomycetidae</taxon>
        <taxon>Aulographales</taxon>
        <taxon>Aulographaceae</taxon>
    </lineage>
</organism>
<dbReference type="AlphaFoldDB" id="A0A6G1H0C1"/>
<proteinExistence type="predicted"/>
<feature type="transmembrane region" description="Helical" evidence="2">
    <location>
        <begin position="52"/>
        <end position="73"/>
    </location>
</feature>
<feature type="transmembrane region" description="Helical" evidence="2">
    <location>
        <begin position="85"/>
        <end position="107"/>
    </location>
</feature>
<dbReference type="InterPro" id="IPR036305">
    <property type="entry name" value="RGS_sf"/>
</dbReference>
<keyword evidence="2" id="KW-0472">Membrane</keyword>
<accession>A0A6G1H0C1</accession>
<keyword evidence="4" id="KW-1185">Reference proteome</keyword>
<evidence type="ECO:0000256" key="1">
    <source>
        <dbReference type="SAM" id="MobiDB-lite"/>
    </source>
</evidence>
<dbReference type="SUPFAM" id="SSF48097">
    <property type="entry name" value="Regulator of G-protein signaling, RGS"/>
    <property type="match status" value="1"/>
</dbReference>
<feature type="transmembrane region" description="Helical" evidence="2">
    <location>
        <begin position="18"/>
        <end position="40"/>
    </location>
</feature>
<name>A0A6G1H0C1_9PEZI</name>
<reference evidence="3" key="1">
    <citation type="journal article" date="2020" name="Stud. Mycol.">
        <title>101 Dothideomycetes genomes: a test case for predicting lifestyles and emergence of pathogens.</title>
        <authorList>
            <person name="Haridas S."/>
            <person name="Albert R."/>
            <person name="Binder M."/>
            <person name="Bloem J."/>
            <person name="Labutti K."/>
            <person name="Salamov A."/>
            <person name="Andreopoulos B."/>
            <person name="Baker S."/>
            <person name="Barry K."/>
            <person name="Bills G."/>
            <person name="Bluhm B."/>
            <person name="Cannon C."/>
            <person name="Castanera R."/>
            <person name="Culley D."/>
            <person name="Daum C."/>
            <person name="Ezra D."/>
            <person name="Gonzalez J."/>
            <person name="Henrissat B."/>
            <person name="Kuo A."/>
            <person name="Liang C."/>
            <person name="Lipzen A."/>
            <person name="Lutzoni F."/>
            <person name="Magnuson J."/>
            <person name="Mondo S."/>
            <person name="Nolan M."/>
            <person name="Ohm R."/>
            <person name="Pangilinan J."/>
            <person name="Park H.-J."/>
            <person name="Ramirez L."/>
            <person name="Alfaro M."/>
            <person name="Sun H."/>
            <person name="Tritt A."/>
            <person name="Yoshinaga Y."/>
            <person name="Zwiers L.-H."/>
            <person name="Turgeon B."/>
            <person name="Goodwin S."/>
            <person name="Spatafora J."/>
            <person name="Crous P."/>
            <person name="Grigoriev I."/>
        </authorList>
    </citation>
    <scope>NUCLEOTIDE SEQUENCE</scope>
    <source>
        <strain evidence="3">CBS 113979</strain>
    </source>
</reference>
<evidence type="ECO:0000313" key="3">
    <source>
        <dbReference type="EMBL" id="KAF1986418.1"/>
    </source>
</evidence>
<evidence type="ECO:0000313" key="4">
    <source>
        <dbReference type="Proteomes" id="UP000800041"/>
    </source>
</evidence>
<evidence type="ECO:0008006" key="5">
    <source>
        <dbReference type="Google" id="ProtNLM"/>
    </source>
</evidence>
<feature type="region of interest" description="Disordered" evidence="1">
    <location>
        <begin position="446"/>
        <end position="468"/>
    </location>
</feature>
<dbReference type="OrthoDB" id="5313079at2759"/>
<gene>
    <name evidence="3" type="ORF">K402DRAFT_404490</name>
</gene>